<keyword evidence="9" id="KW-1185">Reference proteome</keyword>
<evidence type="ECO:0000313" key="9">
    <source>
        <dbReference type="Proteomes" id="UP000321721"/>
    </source>
</evidence>
<sequence length="643" mass="74095">MVGINELTVNFGERYLFNKVSFLINKQDRIGLVGKNGAGKSTMLKVIAGENVPDEGNVSFPADFTFGYLPQDMDFVHGRTVLEETKLVFEEVNKINDKIEEINHQLATRTDYESEEYLDLLNHLNDYNERLQFIGGFNIDGEIETILKGLGFTPKDFNRLTDEFSGGWRMRIELAKILLTKSNLLLLDEPTNHLDIESIQWLEDFLKEYPGAVVLISHDKAFLDHVTNRTIEISLGKVYDYKTYYSKYLEQRQERREQQIAAYTNQQKQIADTEKFIERFRSKATKAVQVQSRIKQLDKIERIEIEEEDNSSMRFFFPPAPRSGKVVVEARSLGKSFGEKEVFKDASFYVERGKKIAFVGKNGEGKTTMTKILVGELEHEGELVIGHNVEVAYFAQNQADELDKELTVFETIDKAAHGEIRKKVRNLLGAFMFGGEEADKKIKVLSGGERARVALCKLLLEPVNLLILDEPTNHLDIRSKEVLKDALKHYDGTLLVISHDRDFLDGLVEEMYEFKDGKVKEFLGGVYDFLKSKKVDSIREFEQVTKQVEKKEKEVSTSQLTYEEKKQLDKDIRKAQNRTNNLEKKIEELEGEIEKLNAKLLDPTLYSDELLVEYNEVKSSLDQAMIDWEESQLLEEELIRKKD</sequence>
<accession>A0A5C6RXZ2</accession>
<dbReference type="InterPro" id="IPR017871">
    <property type="entry name" value="ABC_transporter-like_CS"/>
</dbReference>
<comment type="similarity">
    <text evidence="4">Belongs to the ABC transporter superfamily. ABCF family. YbiT subfamily.</text>
</comment>
<dbReference type="GO" id="GO:0003677">
    <property type="term" value="F:DNA binding"/>
    <property type="evidence" value="ECO:0007669"/>
    <property type="project" value="InterPro"/>
</dbReference>
<name>A0A5C6RXZ2_9FLAO</name>
<dbReference type="PROSITE" id="PS00211">
    <property type="entry name" value="ABC_TRANSPORTER_1"/>
    <property type="match status" value="2"/>
</dbReference>
<gene>
    <name evidence="8" type="ORF">FRY74_03370</name>
</gene>
<dbReference type="Proteomes" id="UP000321721">
    <property type="component" value="Unassembled WGS sequence"/>
</dbReference>
<feature type="domain" description="ABC transporter" evidence="7">
    <location>
        <begin position="328"/>
        <end position="541"/>
    </location>
</feature>
<dbReference type="PANTHER" id="PTHR42855:SF2">
    <property type="entry name" value="DRUG RESISTANCE ABC TRANSPORTER,ATP-BINDING PROTEIN"/>
    <property type="match status" value="1"/>
</dbReference>
<evidence type="ECO:0000256" key="6">
    <source>
        <dbReference type="SAM" id="Coils"/>
    </source>
</evidence>
<dbReference type="PROSITE" id="PS50893">
    <property type="entry name" value="ABC_TRANSPORTER_2"/>
    <property type="match status" value="2"/>
</dbReference>
<dbReference type="FunFam" id="3.40.50.300:FF:000011">
    <property type="entry name" value="Putative ABC transporter ATP-binding component"/>
    <property type="match status" value="1"/>
</dbReference>
<proteinExistence type="inferred from homology"/>
<feature type="domain" description="ABC transporter" evidence="7">
    <location>
        <begin position="2"/>
        <end position="260"/>
    </location>
</feature>
<dbReference type="FunFam" id="3.40.50.300:FF:000070">
    <property type="entry name" value="Putative ABC transporter ATP-binding component"/>
    <property type="match status" value="1"/>
</dbReference>
<protein>
    <recommendedName>
        <fullName evidence="5">Probable ATP-binding protein YbiT</fullName>
    </recommendedName>
</protein>
<dbReference type="InterPro" id="IPR037118">
    <property type="entry name" value="Val-tRNA_synth_C_sf"/>
</dbReference>
<dbReference type="InterPro" id="IPR032524">
    <property type="entry name" value="ABC_tran_C"/>
</dbReference>
<keyword evidence="1" id="KW-0677">Repeat</keyword>
<dbReference type="InterPro" id="IPR003593">
    <property type="entry name" value="AAA+_ATPase"/>
</dbReference>
<comment type="caution">
    <text evidence="8">The sequence shown here is derived from an EMBL/GenBank/DDBJ whole genome shotgun (WGS) entry which is preliminary data.</text>
</comment>
<dbReference type="Gene3D" id="3.40.50.300">
    <property type="entry name" value="P-loop containing nucleotide triphosphate hydrolases"/>
    <property type="match status" value="2"/>
</dbReference>
<dbReference type="GO" id="GO:0016887">
    <property type="term" value="F:ATP hydrolysis activity"/>
    <property type="evidence" value="ECO:0007669"/>
    <property type="project" value="InterPro"/>
</dbReference>
<reference evidence="8 9" key="1">
    <citation type="submission" date="2019-08" db="EMBL/GenBank/DDBJ databases">
        <title>Genome of Vicingus serpentipes NCIMB 15042.</title>
        <authorList>
            <person name="Bowman J.P."/>
        </authorList>
    </citation>
    <scope>NUCLEOTIDE SEQUENCE [LARGE SCALE GENOMIC DNA]</scope>
    <source>
        <strain evidence="8 9">NCIMB 15042</strain>
    </source>
</reference>
<evidence type="ECO:0000256" key="5">
    <source>
        <dbReference type="ARBA" id="ARBA00074044"/>
    </source>
</evidence>
<organism evidence="8 9">
    <name type="scientific">Vicingus serpentipes</name>
    <dbReference type="NCBI Taxonomy" id="1926625"/>
    <lineage>
        <taxon>Bacteria</taxon>
        <taxon>Pseudomonadati</taxon>
        <taxon>Bacteroidota</taxon>
        <taxon>Flavobacteriia</taxon>
        <taxon>Flavobacteriales</taxon>
        <taxon>Vicingaceae</taxon>
        <taxon>Vicingus</taxon>
    </lineage>
</organism>
<evidence type="ECO:0000259" key="7">
    <source>
        <dbReference type="PROSITE" id="PS50893"/>
    </source>
</evidence>
<evidence type="ECO:0000256" key="2">
    <source>
        <dbReference type="ARBA" id="ARBA00022741"/>
    </source>
</evidence>
<evidence type="ECO:0000256" key="4">
    <source>
        <dbReference type="ARBA" id="ARBA00061551"/>
    </source>
</evidence>
<dbReference type="PANTHER" id="PTHR42855">
    <property type="entry name" value="ABC TRANSPORTER ATP-BINDING SUBUNIT"/>
    <property type="match status" value="1"/>
</dbReference>
<dbReference type="RefSeq" id="WP_147098594.1">
    <property type="nucleotide sequence ID" value="NZ_VOOS01000001.1"/>
</dbReference>
<dbReference type="InterPro" id="IPR051309">
    <property type="entry name" value="ABCF_ATPase"/>
</dbReference>
<dbReference type="InterPro" id="IPR003439">
    <property type="entry name" value="ABC_transporter-like_ATP-bd"/>
</dbReference>
<dbReference type="InterPro" id="IPR027417">
    <property type="entry name" value="P-loop_NTPase"/>
</dbReference>
<dbReference type="CDD" id="cd03221">
    <property type="entry name" value="ABCF_EF-3"/>
    <property type="match status" value="2"/>
</dbReference>
<dbReference type="EMBL" id="VOOS01000001">
    <property type="protein sequence ID" value="TXB67238.1"/>
    <property type="molecule type" value="Genomic_DNA"/>
</dbReference>
<dbReference type="SUPFAM" id="SSF52540">
    <property type="entry name" value="P-loop containing nucleoside triphosphate hydrolases"/>
    <property type="match status" value="2"/>
</dbReference>
<evidence type="ECO:0000313" key="8">
    <source>
        <dbReference type="EMBL" id="TXB67238.1"/>
    </source>
</evidence>
<feature type="coiled-coil region" evidence="6">
    <location>
        <begin position="534"/>
        <end position="599"/>
    </location>
</feature>
<dbReference type="InterPro" id="IPR032781">
    <property type="entry name" value="ABC_tran_Xtn"/>
</dbReference>
<dbReference type="OrthoDB" id="1521973at2"/>
<dbReference type="AlphaFoldDB" id="A0A5C6RXZ2"/>
<dbReference type="Pfam" id="PF00005">
    <property type="entry name" value="ABC_tran"/>
    <property type="match status" value="2"/>
</dbReference>
<dbReference type="Pfam" id="PF12848">
    <property type="entry name" value="ABC_tran_Xtn"/>
    <property type="match status" value="1"/>
</dbReference>
<evidence type="ECO:0000256" key="3">
    <source>
        <dbReference type="ARBA" id="ARBA00022840"/>
    </source>
</evidence>
<keyword evidence="6" id="KW-0175">Coiled coil</keyword>
<dbReference type="SMART" id="SM00382">
    <property type="entry name" value="AAA"/>
    <property type="match status" value="2"/>
</dbReference>
<dbReference type="Pfam" id="PF16326">
    <property type="entry name" value="ABC_tran_CTD"/>
    <property type="match status" value="1"/>
</dbReference>
<keyword evidence="2" id="KW-0547">Nucleotide-binding</keyword>
<dbReference type="Gene3D" id="1.10.287.380">
    <property type="entry name" value="Valyl-tRNA synthetase, C-terminal domain"/>
    <property type="match status" value="1"/>
</dbReference>
<evidence type="ECO:0000256" key="1">
    <source>
        <dbReference type="ARBA" id="ARBA00022737"/>
    </source>
</evidence>
<keyword evidence="3 8" id="KW-0067">ATP-binding</keyword>
<dbReference type="GO" id="GO:0005524">
    <property type="term" value="F:ATP binding"/>
    <property type="evidence" value="ECO:0007669"/>
    <property type="project" value="UniProtKB-KW"/>
</dbReference>